<proteinExistence type="predicted"/>
<dbReference type="SMART" id="SM00738">
    <property type="entry name" value="NGN"/>
    <property type="match status" value="1"/>
</dbReference>
<evidence type="ECO:0000256" key="1">
    <source>
        <dbReference type="ARBA" id="ARBA00022814"/>
    </source>
</evidence>
<dbReference type="RefSeq" id="WP_377021964.1">
    <property type="nucleotide sequence ID" value="NZ_JBHLTS010000019.1"/>
</dbReference>
<dbReference type="Pfam" id="PF02357">
    <property type="entry name" value="NusG"/>
    <property type="match status" value="1"/>
</dbReference>
<protein>
    <submittedName>
        <fullName evidence="5">UpxY family transcription antiterminator</fullName>
    </submittedName>
</protein>
<dbReference type="InterPro" id="IPR036735">
    <property type="entry name" value="NGN_dom_sf"/>
</dbReference>
<gene>
    <name evidence="5" type="ORF">ACFFGT_07870</name>
</gene>
<organism evidence="5 6">
    <name type="scientific">Mucilaginibacter angelicae</name>
    <dbReference type="NCBI Taxonomy" id="869718"/>
    <lineage>
        <taxon>Bacteria</taxon>
        <taxon>Pseudomonadati</taxon>
        <taxon>Bacteroidota</taxon>
        <taxon>Sphingobacteriia</taxon>
        <taxon>Sphingobacteriales</taxon>
        <taxon>Sphingobacteriaceae</taxon>
        <taxon>Mucilaginibacter</taxon>
    </lineage>
</organism>
<keyword evidence="3" id="KW-0804">Transcription</keyword>
<dbReference type="SUPFAM" id="SSF82679">
    <property type="entry name" value="N-utilization substance G protein NusG, N-terminal domain"/>
    <property type="match status" value="1"/>
</dbReference>
<evidence type="ECO:0000256" key="2">
    <source>
        <dbReference type="ARBA" id="ARBA00023015"/>
    </source>
</evidence>
<evidence type="ECO:0000313" key="6">
    <source>
        <dbReference type="Proteomes" id="UP001589828"/>
    </source>
</evidence>
<evidence type="ECO:0000259" key="4">
    <source>
        <dbReference type="SMART" id="SM00738"/>
    </source>
</evidence>
<dbReference type="InterPro" id="IPR006645">
    <property type="entry name" value="NGN-like_dom"/>
</dbReference>
<accession>A0ABV6L3T0</accession>
<reference evidence="5 6" key="1">
    <citation type="submission" date="2024-09" db="EMBL/GenBank/DDBJ databases">
        <authorList>
            <person name="Sun Q."/>
            <person name="Mori K."/>
        </authorList>
    </citation>
    <scope>NUCLEOTIDE SEQUENCE [LARGE SCALE GENOMIC DNA]</scope>
    <source>
        <strain evidence="5 6">NCAIM B.02415</strain>
    </source>
</reference>
<dbReference type="EMBL" id="JBHLTS010000019">
    <property type="protein sequence ID" value="MFC0514110.1"/>
    <property type="molecule type" value="Genomic_DNA"/>
</dbReference>
<dbReference type="Proteomes" id="UP001589828">
    <property type="component" value="Unassembled WGS sequence"/>
</dbReference>
<dbReference type="NCBIfam" id="NF033644">
    <property type="entry name" value="antiterm_UpxY"/>
    <property type="match status" value="1"/>
</dbReference>
<feature type="domain" description="NusG-like N-terminal" evidence="4">
    <location>
        <begin position="12"/>
        <end position="109"/>
    </location>
</feature>
<dbReference type="PANTHER" id="PTHR30265:SF4">
    <property type="entry name" value="KOW MOTIF FAMILY PROTEIN, EXPRESSED"/>
    <property type="match status" value="1"/>
</dbReference>
<dbReference type="Gene3D" id="3.30.70.940">
    <property type="entry name" value="NusG, N-terminal domain"/>
    <property type="match status" value="1"/>
</dbReference>
<keyword evidence="6" id="KW-1185">Reference proteome</keyword>
<evidence type="ECO:0000313" key="5">
    <source>
        <dbReference type="EMBL" id="MFC0514110.1"/>
    </source>
</evidence>
<comment type="caution">
    <text evidence="5">The sequence shown here is derived from an EMBL/GenBank/DDBJ whole genome shotgun (WGS) entry which is preliminary data.</text>
</comment>
<keyword evidence="2" id="KW-0805">Transcription regulation</keyword>
<sequence length="177" mass="20143">MMKNAVLLKPTSTNWMVVYTRSRFEKKIDRTLNDNQITSFCPVIKSLKKWADRNKMIETPLFPSYVFVKVNAGEQLKVKQVPGVINFVSYCGRPVILNELEIERIKSIVNNYSEVELISVQNLNIGNKVKIKDGLLYNYQGVVTQIMGKAILMTIEQLNCVLTVKVNVDQICLNVAS</sequence>
<keyword evidence="1" id="KW-0889">Transcription antitermination</keyword>
<evidence type="ECO:0000256" key="3">
    <source>
        <dbReference type="ARBA" id="ARBA00023163"/>
    </source>
</evidence>
<dbReference type="PANTHER" id="PTHR30265">
    <property type="entry name" value="RHO-INTERACTING TRANSCRIPTION TERMINATION FACTOR NUSG"/>
    <property type="match status" value="1"/>
</dbReference>
<name>A0ABV6L3T0_9SPHI</name>
<dbReference type="InterPro" id="IPR043425">
    <property type="entry name" value="NusG-like"/>
</dbReference>